<dbReference type="AlphaFoldDB" id="A0A402AQD0"/>
<accession>A0A402AQD0</accession>
<proteinExistence type="predicted"/>
<evidence type="ECO:0000313" key="1">
    <source>
        <dbReference type="EMBL" id="GCE21381.1"/>
    </source>
</evidence>
<keyword evidence="2" id="KW-1185">Reference proteome</keyword>
<organism evidence="1 2">
    <name type="scientific">Dictyobacter kobayashii</name>
    <dbReference type="NCBI Taxonomy" id="2014872"/>
    <lineage>
        <taxon>Bacteria</taxon>
        <taxon>Bacillati</taxon>
        <taxon>Chloroflexota</taxon>
        <taxon>Ktedonobacteria</taxon>
        <taxon>Ktedonobacterales</taxon>
        <taxon>Dictyobacteraceae</taxon>
        <taxon>Dictyobacter</taxon>
    </lineage>
</organism>
<protein>
    <submittedName>
        <fullName evidence="1">Uncharacterized protein</fullName>
    </submittedName>
</protein>
<sequence length="60" mass="6671">MLGYRATLPGRQIGASPEPIQFVVIVNFSSMERLSGEKEPHAQIVVIVAFDGWQVLIQFV</sequence>
<evidence type="ECO:0000313" key="2">
    <source>
        <dbReference type="Proteomes" id="UP000287188"/>
    </source>
</evidence>
<dbReference type="EMBL" id="BIFS01000001">
    <property type="protein sequence ID" value="GCE21381.1"/>
    <property type="molecule type" value="Genomic_DNA"/>
</dbReference>
<reference evidence="2" key="1">
    <citation type="submission" date="2018-12" db="EMBL/GenBank/DDBJ databases">
        <title>Tengunoibacter tsumagoiensis gen. nov., sp. nov., Dictyobacter kobayashii sp. nov., D. alpinus sp. nov., and D. joshuensis sp. nov. and description of Dictyobacteraceae fam. nov. within the order Ktedonobacterales isolated from Tengu-no-mugimeshi.</title>
        <authorList>
            <person name="Wang C.M."/>
            <person name="Zheng Y."/>
            <person name="Sakai Y."/>
            <person name="Toyoda A."/>
            <person name="Minakuchi Y."/>
            <person name="Abe K."/>
            <person name="Yokota A."/>
            <person name="Yabe S."/>
        </authorList>
    </citation>
    <scope>NUCLEOTIDE SEQUENCE [LARGE SCALE GENOMIC DNA]</scope>
    <source>
        <strain evidence="2">Uno11</strain>
    </source>
</reference>
<gene>
    <name evidence="1" type="ORF">KDK_51810</name>
</gene>
<comment type="caution">
    <text evidence="1">The sequence shown here is derived from an EMBL/GenBank/DDBJ whole genome shotgun (WGS) entry which is preliminary data.</text>
</comment>
<name>A0A402AQD0_9CHLR</name>
<dbReference type="Proteomes" id="UP000287188">
    <property type="component" value="Unassembled WGS sequence"/>
</dbReference>